<comment type="caution">
    <text evidence="5">The sequence shown here is derived from an EMBL/GenBank/DDBJ whole genome shotgun (WGS) entry which is preliminary data.</text>
</comment>
<name>A0ABW8AIH1_9ACTN</name>
<dbReference type="EMBL" id="JBITLV010000001">
    <property type="protein sequence ID" value="MFI7585963.1"/>
    <property type="molecule type" value="Genomic_DNA"/>
</dbReference>
<dbReference type="InterPro" id="IPR036770">
    <property type="entry name" value="Ankyrin_rpt-contain_sf"/>
</dbReference>
<keyword evidence="6" id="KW-1185">Reference proteome</keyword>
<accession>A0ABW8AIH1</accession>
<reference evidence="5 6" key="1">
    <citation type="submission" date="2024-10" db="EMBL/GenBank/DDBJ databases">
        <title>The Natural Products Discovery Center: Release of the First 8490 Sequenced Strains for Exploring Actinobacteria Biosynthetic Diversity.</title>
        <authorList>
            <person name="Kalkreuter E."/>
            <person name="Kautsar S.A."/>
            <person name="Yang D."/>
            <person name="Bader C.D."/>
            <person name="Teijaro C.N."/>
            <person name="Fluegel L."/>
            <person name="Davis C.M."/>
            <person name="Simpson J.R."/>
            <person name="Lauterbach L."/>
            <person name="Steele A.D."/>
            <person name="Gui C."/>
            <person name="Meng S."/>
            <person name="Li G."/>
            <person name="Viehrig K."/>
            <person name="Ye F."/>
            <person name="Su P."/>
            <person name="Kiefer A.F."/>
            <person name="Nichols A."/>
            <person name="Cepeda A.J."/>
            <person name="Yan W."/>
            <person name="Fan B."/>
            <person name="Jiang Y."/>
            <person name="Adhikari A."/>
            <person name="Zheng C.-J."/>
            <person name="Schuster L."/>
            <person name="Cowan T.M."/>
            <person name="Smanski M.J."/>
            <person name="Chevrette M.G."/>
            <person name="De Carvalho L.P.S."/>
            <person name="Shen B."/>
        </authorList>
    </citation>
    <scope>NUCLEOTIDE SEQUENCE [LARGE SCALE GENOMIC DNA]</scope>
    <source>
        <strain evidence="5 6">NPDC049639</strain>
    </source>
</reference>
<sequence length="293" mass="30671">MPSLPRHPDPDPSRRQAEVERRGMLDHGDVTALRALLTADPASATAGLENWRDHPLGASPLGYVAMLRYDTATNRWRDVPGAANLARELLAAGAPVDGDQPPPVETPLITAASYGDAAVALVLIEAGADLEARAAADSGGVPGGTALLHAAVFGMTDVVDLLVRAGARVPDDVLAAAAGTLTTAPADEGTRLLALMMAAHHQRLTVLDVLLDAGTPVDAVEPVWGRQALRLAAREGRPDAVRHLLARGADPTLRDDEGRDSLALCRQGRAEYEDPSAHDEVERLLLAALAARG</sequence>
<dbReference type="PANTHER" id="PTHR24173:SF74">
    <property type="entry name" value="ANKYRIN REPEAT DOMAIN-CONTAINING PROTEIN 16"/>
    <property type="match status" value="1"/>
</dbReference>
<dbReference type="Pfam" id="PF12796">
    <property type="entry name" value="Ank_2"/>
    <property type="match status" value="2"/>
</dbReference>
<evidence type="ECO:0000256" key="3">
    <source>
        <dbReference type="PROSITE-ProRule" id="PRU00023"/>
    </source>
</evidence>
<evidence type="ECO:0000256" key="1">
    <source>
        <dbReference type="ARBA" id="ARBA00022737"/>
    </source>
</evidence>
<evidence type="ECO:0000256" key="2">
    <source>
        <dbReference type="ARBA" id="ARBA00023043"/>
    </source>
</evidence>
<dbReference type="Gene3D" id="1.25.40.20">
    <property type="entry name" value="Ankyrin repeat-containing domain"/>
    <property type="match status" value="2"/>
</dbReference>
<evidence type="ECO:0000313" key="5">
    <source>
        <dbReference type="EMBL" id="MFI7585963.1"/>
    </source>
</evidence>
<dbReference type="PROSITE" id="PS50297">
    <property type="entry name" value="ANK_REP_REGION"/>
    <property type="match status" value="2"/>
</dbReference>
<evidence type="ECO:0000256" key="4">
    <source>
        <dbReference type="SAM" id="MobiDB-lite"/>
    </source>
</evidence>
<feature type="repeat" description="ANK" evidence="3">
    <location>
        <begin position="224"/>
        <end position="256"/>
    </location>
</feature>
<keyword evidence="1" id="KW-0677">Repeat</keyword>
<feature type="repeat" description="ANK" evidence="3">
    <location>
        <begin position="103"/>
        <end position="135"/>
    </location>
</feature>
<dbReference type="PROSITE" id="PS50088">
    <property type="entry name" value="ANK_REPEAT"/>
    <property type="match status" value="3"/>
</dbReference>
<keyword evidence="2 3" id="KW-0040">ANK repeat</keyword>
<protein>
    <submittedName>
        <fullName evidence="5">Ankyrin repeat domain-containing protein</fullName>
    </submittedName>
</protein>
<dbReference type="InterPro" id="IPR002110">
    <property type="entry name" value="Ankyrin_rpt"/>
</dbReference>
<feature type="repeat" description="ANK" evidence="3">
    <location>
        <begin position="142"/>
        <end position="169"/>
    </location>
</feature>
<evidence type="ECO:0000313" key="6">
    <source>
        <dbReference type="Proteomes" id="UP001612915"/>
    </source>
</evidence>
<dbReference type="SUPFAM" id="SSF48403">
    <property type="entry name" value="Ankyrin repeat"/>
    <property type="match status" value="1"/>
</dbReference>
<gene>
    <name evidence="5" type="ORF">ACIB24_02670</name>
</gene>
<dbReference type="Proteomes" id="UP001612915">
    <property type="component" value="Unassembled WGS sequence"/>
</dbReference>
<organism evidence="5 6">
    <name type="scientific">Spongisporangium articulatum</name>
    <dbReference type="NCBI Taxonomy" id="3362603"/>
    <lineage>
        <taxon>Bacteria</taxon>
        <taxon>Bacillati</taxon>
        <taxon>Actinomycetota</taxon>
        <taxon>Actinomycetes</taxon>
        <taxon>Kineosporiales</taxon>
        <taxon>Kineosporiaceae</taxon>
        <taxon>Spongisporangium</taxon>
    </lineage>
</organism>
<dbReference type="PANTHER" id="PTHR24173">
    <property type="entry name" value="ANKYRIN REPEAT CONTAINING"/>
    <property type="match status" value="1"/>
</dbReference>
<dbReference type="SMART" id="SM00248">
    <property type="entry name" value="ANK"/>
    <property type="match status" value="4"/>
</dbReference>
<feature type="region of interest" description="Disordered" evidence="4">
    <location>
        <begin position="1"/>
        <end position="24"/>
    </location>
</feature>
<proteinExistence type="predicted"/>
<dbReference type="RefSeq" id="WP_398274769.1">
    <property type="nucleotide sequence ID" value="NZ_JBITLV010000001.1"/>
</dbReference>